<protein>
    <submittedName>
        <fullName evidence="3">Uncharacterized protein</fullName>
    </submittedName>
</protein>
<feature type="compositionally biased region" description="Pro residues" evidence="1">
    <location>
        <begin position="109"/>
        <end position="125"/>
    </location>
</feature>
<gene>
    <name evidence="3" type="ORF">P280DRAFT_467412</name>
</gene>
<keyword evidence="4" id="KW-1185">Reference proteome</keyword>
<proteinExistence type="predicted"/>
<dbReference type="AlphaFoldDB" id="A0A6A6S6K5"/>
<feature type="compositionally biased region" description="Polar residues" evidence="1">
    <location>
        <begin position="66"/>
        <end position="83"/>
    </location>
</feature>
<evidence type="ECO:0000256" key="2">
    <source>
        <dbReference type="SAM" id="Phobius"/>
    </source>
</evidence>
<feature type="compositionally biased region" description="Basic and acidic residues" evidence="1">
    <location>
        <begin position="38"/>
        <end position="50"/>
    </location>
</feature>
<accession>A0A6A6S6K5</accession>
<organism evidence="3 4">
    <name type="scientific">Massarina eburnea CBS 473.64</name>
    <dbReference type="NCBI Taxonomy" id="1395130"/>
    <lineage>
        <taxon>Eukaryota</taxon>
        <taxon>Fungi</taxon>
        <taxon>Dikarya</taxon>
        <taxon>Ascomycota</taxon>
        <taxon>Pezizomycotina</taxon>
        <taxon>Dothideomycetes</taxon>
        <taxon>Pleosporomycetidae</taxon>
        <taxon>Pleosporales</taxon>
        <taxon>Massarineae</taxon>
        <taxon>Massarinaceae</taxon>
        <taxon>Massarina</taxon>
    </lineage>
</organism>
<keyword evidence="2" id="KW-1133">Transmembrane helix</keyword>
<dbReference type="EMBL" id="MU006780">
    <property type="protein sequence ID" value="KAF2643369.1"/>
    <property type="molecule type" value="Genomic_DNA"/>
</dbReference>
<name>A0A6A6S6K5_9PLEO</name>
<feature type="transmembrane region" description="Helical" evidence="2">
    <location>
        <begin position="183"/>
        <end position="201"/>
    </location>
</feature>
<evidence type="ECO:0000313" key="3">
    <source>
        <dbReference type="EMBL" id="KAF2643369.1"/>
    </source>
</evidence>
<sequence length="222" mass="23484">MDPATATGPVKKRGHSKKVATEEGPGVEAKKGVRKASTKTDGKGKGDGSVKKTAAAKAAKTPKTTRSVTAKQATPVTPATSKILTEVAKTGTLKAEKTAQVQSTTLSSPSPPKATPPPPSAPPSPTSTTARLSRAPVNPYTRSASALPRPKPMSAEAIEKNRIEQSIREGKMPQKYKPAARKVVAIMVGIPVIVVTGWELYKRWDKTIRTKFDVETVKKPSV</sequence>
<feature type="compositionally biased region" description="Low complexity" evidence="1">
    <location>
        <begin position="126"/>
        <end position="135"/>
    </location>
</feature>
<dbReference type="Proteomes" id="UP000799753">
    <property type="component" value="Unassembled WGS sequence"/>
</dbReference>
<evidence type="ECO:0000256" key="1">
    <source>
        <dbReference type="SAM" id="MobiDB-lite"/>
    </source>
</evidence>
<evidence type="ECO:0000313" key="4">
    <source>
        <dbReference type="Proteomes" id="UP000799753"/>
    </source>
</evidence>
<feature type="compositionally biased region" description="Low complexity" evidence="1">
    <location>
        <begin position="51"/>
        <end position="65"/>
    </location>
</feature>
<reference evidence="3" key="1">
    <citation type="journal article" date="2020" name="Stud. Mycol.">
        <title>101 Dothideomycetes genomes: a test case for predicting lifestyles and emergence of pathogens.</title>
        <authorList>
            <person name="Haridas S."/>
            <person name="Albert R."/>
            <person name="Binder M."/>
            <person name="Bloem J."/>
            <person name="Labutti K."/>
            <person name="Salamov A."/>
            <person name="Andreopoulos B."/>
            <person name="Baker S."/>
            <person name="Barry K."/>
            <person name="Bills G."/>
            <person name="Bluhm B."/>
            <person name="Cannon C."/>
            <person name="Castanera R."/>
            <person name="Culley D."/>
            <person name="Daum C."/>
            <person name="Ezra D."/>
            <person name="Gonzalez J."/>
            <person name="Henrissat B."/>
            <person name="Kuo A."/>
            <person name="Liang C."/>
            <person name="Lipzen A."/>
            <person name="Lutzoni F."/>
            <person name="Magnuson J."/>
            <person name="Mondo S."/>
            <person name="Nolan M."/>
            <person name="Ohm R."/>
            <person name="Pangilinan J."/>
            <person name="Park H.-J."/>
            <person name="Ramirez L."/>
            <person name="Alfaro M."/>
            <person name="Sun H."/>
            <person name="Tritt A."/>
            <person name="Yoshinaga Y."/>
            <person name="Zwiers L.-H."/>
            <person name="Turgeon B."/>
            <person name="Goodwin S."/>
            <person name="Spatafora J."/>
            <person name="Crous P."/>
            <person name="Grigoriev I."/>
        </authorList>
    </citation>
    <scope>NUCLEOTIDE SEQUENCE</scope>
    <source>
        <strain evidence="3">CBS 473.64</strain>
    </source>
</reference>
<dbReference type="OrthoDB" id="3784821at2759"/>
<feature type="region of interest" description="Disordered" evidence="1">
    <location>
        <begin position="1"/>
        <end position="157"/>
    </location>
</feature>
<keyword evidence="2" id="KW-0812">Transmembrane</keyword>
<keyword evidence="2" id="KW-0472">Membrane</keyword>